<proteinExistence type="predicted"/>
<dbReference type="Pfam" id="PF03480">
    <property type="entry name" value="DctP"/>
    <property type="match status" value="1"/>
</dbReference>
<dbReference type="Proteomes" id="UP000274097">
    <property type="component" value="Unassembled WGS sequence"/>
</dbReference>
<dbReference type="NCBIfam" id="NF037995">
    <property type="entry name" value="TRAP_S1"/>
    <property type="match status" value="1"/>
</dbReference>
<reference evidence="2 5" key="1">
    <citation type="submission" date="2018-09" db="EMBL/GenBank/DDBJ databases">
        <title>Roseomonas sp. nov., isolated from feces of Tibetan antelopes in the Qinghai-Tibet plateau, China.</title>
        <authorList>
            <person name="Tian Z."/>
        </authorList>
    </citation>
    <scope>NUCLEOTIDE SEQUENCE [LARGE SCALE GENOMIC DNA]</scope>
    <source>
        <strain evidence="3 4">Z23</strain>
        <strain evidence="2 5">Z24</strain>
    </source>
</reference>
<sequence>MATRRSLLPAAAGLLATPWLPRRLAAAGTALDFATVWPEGNFHTQNARRFAAAVAQATGNALTINVHSGGALGFKGPELLAALRDGLVPMADVPGNQQIGEEPIFGVETIPFLVGSFDELKVLHRHLRPEYEKVAARNNVKFLYRVPWPTQYIHLRTPLASLDGLRGVRIRATDKTAADMCNLLGGAGTMMPWGEVVPALASGRIEGVATSASSGVDGRFWEFLKASYRTNHTFISEIVSINLDTWNALPAASRAALEEVAARIQPEFWTVSAQDDIASARKLAESGMQLMDPPAEMLAEMRRRTAPLKEDFMKRVPASRPVIQAYLAEVGRS</sequence>
<dbReference type="EMBL" id="RFLX01000001">
    <property type="protein sequence ID" value="RMI27020.1"/>
    <property type="molecule type" value="Genomic_DNA"/>
</dbReference>
<name>A0A3A9J8B2_9PROT</name>
<dbReference type="OrthoDB" id="9783941at2"/>
<evidence type="ECO:0000313" key="5">
    <source>
        <dbReference type="Proteomes" id="UP000278036"/>
    </source>
</evidence>
<dbReference type="AlphaFoldDB" id="A0A3A9J8B2"/>
<organism evidence="2 5">
    <name type="scientific">Teichococcus wenyumeiae</name>
    <dbReference type="NCBI Taxonomy" id="2478470"/>
    <lineage>
        <taxon>Bacteria</taxon>
        <taxon>Pseudomonadati</taxon>
        <taxon>Pseudomonadota</taxon>
        <taxon>Alphaproteobacteria</taxon>
        <taxon>Acetobacterales</taxon>
        <taxon>Roseomonadaceae</taxon>
        <taxon>Roseomonas</taxon>
    </lineage>
</organism>
<dbReference type="GO" id="GO:0055085">
    <property type="term" value="P:transmembrane transport"/>
    <property type="evidence" value="ECO:0007669"/>
    <property type="project" value="InterPro"/>
</dbReference>
<dbReference type="Proteomes" id="UP000278036">
    <property type="component" value="Unassembled WGS sequence"/>
</dbReference>
<dbReference type="PANTHER" id="PTHR33376">
    <property type="match status" value="1"/>
</dbReference>
<dbReference type="InterPro" id="IPR018389">
    <property type="entry name" value="DctP_fam"/>
</dbReference>
<accession>A0A3A9J8B2</accession>
<dbReference type="InterPro" id="IPR038404">
    <property type="entry name" value="TRAP_DctP_sf"/>
</dbReference>
<dbReference type="Gene3D" id="3.40.190.170">
    <property type="entry name" value="Bacterial extracellular solute-binding protein, family 7"/>
    <property type="match status" value="1"/>
</dbReference>
<dbReference type="EMBL" id="RAQU01000132">
    <property type="protein sequence ID" value="RKK02702.1"/>
    <property type="molecule type" value="Genomic_DNA"/>
</dbReference>
<dbReference type="InParanoid" id="A0A3A9J8B2"/>
<keyword evidence="1" id="KW-0732">Signal</keyword>
<evidence type="ECO:0000313" key="4">
    <source>
        <dbReference type="Proteomes" id="UP000274097"/>
    </source>
</evidence>
<gene>
    <name evidence="2" type="ORF">D6Z83_18365</name>
    <name evidence="3" type="ORF">EBE87_01160</name>
</gene>
<dbReference type="PANTHER" id="PTHR33376:SF4">
    <property type="entry name" value="SIALIC ACID-BINDING PERIPLASMIC PROTEIN SIAP"/>
    <property type="match status" value="1"/>
</dbReference>
<keyword evidence="4" id="KW-1185">Reference proteome</keyword>
<evidence type="ECO:0000313" key="2">
    <source>
        <dbReference type="EMBL" id="RKK02702.1"/>
    </source>
</evidence>
<comment type="caution">
    <text evidence="2">The sequence shown here is derived from an EMBL/GenBank/DDBJ whole genome shotgun (WGS) entry which is preliminary data.</text>
</comment>
<dbReference type="RefSeq" id="WP_120639711.1">
    <property type="nucleotide sequence ID" value="NZ_RAQU01000132.1"/>
</dbReference>
<evidence type="ECO:0000313" key="3">
    <source>
        <dbReference type="EMBL" id="RMI27020.1"/>
    </source>
</evidence>
<protein>
    <submittedName>
        <fullName evidence="2">C4-dicarboxylate ABC transporter substrate-binding protein</fullName>
    </submittedName>
</protein>
<evidence type="ECO:0000256" key="1">
    <source>
        <dbReference type="ARBA" id="ARBA00022729"/>
    </source>
</evidence>
<dbReference type="CDD" id="cd13602">
    <property type="entry name" value="PBP2_TRAP_BpDctp6_7"/>
    <property type="match status" value="1"/>
</dbReference>